<keyword evidence="3" id="KW-1185">Reference proteome</keyword>
<accession>A0ABQ9XNX1</accession>
<comment type="caution">
    <text evidence="2">The sequence shown here is derived from an EMBL/GenBank/DDBJ whole genome shotgun (WGS) entry which is preliminary data.</text>
</comment>
<dbReference type="Proteomes" id="UP001281761">
    <property type="component" value="Unassembled WGS sequence"/>
</dbReference>
<dbReference type="EMBL" id="JARBJD010000103">
    <property type="protein sequence ID" value="KAK2952494.1"/>
    <property type="molecule type" value="Genomic_DNA"/>
</dbReference>
<evidence type="ECO:0000256" key="1">
    <source>
        <dbReference type="SAM" id="MobiDB-lite"/>
    </source>
</evidence>
<evidence type="ECO:0000313" key="3">
    <source>
        <dbReference type="Proteomes" id="UP001281761"/>
    </source>
</evidence>
<feature type="compositionally biased region" description="Polar residues" evidence="1">
    <location>
        <begin position="1"/>
        <end position="22"/>
    </location>
</feature>
<organism evidence="2 3">
    <name type="scientific">Blattamonas nauphoetae</name>
    <dbReference type="NCBI Taxonomy" id="2049346"/>
    <lineage>
        <taxon>Eukaryota</taxon>
        <taxon>Metamonada</taxon>
        <taxon>Preaxostyla</taxon>
        <taxon>Oxymonadida</taxon>
        <taxon>Blattamonas</taxon>
    </lineage>
</organism>
<protein>
    <submittedName>
        <fullName evidence="2">Uncharacterized protein</fullName>
    </submittedName>
</protein>
<sequence>MTSQPAKLPTISFSKPAQPTKTSSASVSLVSISPHSSVIIAPSVEMRANLDDNPTFNHLIRMWKDRESGTTQEPDLQRTEQRHIGKITETLKNLGIDKIQSVYFKKHQQSYNQFKGISHGSSPYPKLNATPKLHLPRALFIERTAFYERVPLNSACFPTPHHSPIRKRDRNQSTF</sequence>
<gene>
    <name evidence="2" type="ORF">BLNAU_12602</name>
</gene>
<feature type="region of interest" description="Disordered" evidence="1">
    <location>
        <begin position="1"/>
        <end position="26"/>
    </location>
</feature>
<proteinExistence type="predicted"/>
<name>A0ABQ9XNX1_9EUKA</name>
<evidence type="ECO:0000313" key="2">
    <source>
        <dbReference type="EMBL" id="KAK2952494.1"/>
    </source>
</evidence>
<reference evidence="2 3" key="1">
    <citation type="journal article" date="2022" name="bioRxiv">
        <title>Genomics of Preaxostyla Flagellates Illuminates Evolutionary Transitions and the Path Towards Mitochondrial Loss.</title>
        <authorList>
            <person name="Novak L.V.F."/>
            <person name="Treitli S.C."/>
            <person name="Pyrih J."/>
            <person name="Halakuc P."/>
            <person name="Pipaliya S.V."/>
            <person name="Vacek V."/>
            <person name="Brzon O."/>
            <person name="Soukal P."/>
            <person name="Eme L."/>
            <person name="Dacks J.B."/>
            <person name="Karnkowska A."/>
            <person name="Elias M."/>
            <person name="Hampl V."/>
        </authorList>
    </citation>
    <scope>NUCLEOTIDE SEQUENCE [LARGE SCALE GENOMIC DNA]</scope>
    <source>
        <strain evidence="2">NAU3</strain>
        <tissue evidence="2">Gut</tissue>
    </source>
</reference>